<dbReference type="Pfam" id="PF00656">
    <property type="entry name" value="Peptidase_C14"/>
    <property type="match status" value="1"/>
</dbReference>
<dbReference type="GO" id="GO:0006508">
    <property type="term" value="P:proteolysis"/>
    <property type="evidence" value="ECO:0007669"/>
    <property type="project" value="InterPro"/>
</dbReference>
<dbReference type="PROSITE" id="PS51257">
    <property type="entry name" value="PROKAR_LIPOPROTEIN"/>
    <property type="match status" value="1"/>
</dbReference>
<feature type="domain" description="Peptidase C14 caspase" evidence="2">
    <location>
        <begin position="394"/>
        <end position="617"/>
    </location>
</feature>
<feature type="region of interest" description="Disordered" evidence="1">
    <location>
        <begin position="656"/>
        <end position="690"/>
    </location>
</feature>
<organism evidence="3 4">
    <name type="scientific">Desulfonema limicola</name>
    <dbReference type="NCBI Taxonomy" id="45656"/>
    <lineage>
        <taxon>Bacteria</taxon>
        <taxon>Pseudomonadati</taxon>
        <taxon>Thermodesulfobacteriota</taxon>
        <taxon>Desulfobacteria</taxon>
        <taxon>Desulfobacterales</taxon>
        <taxon>Desulfococcaceae</taxon>
        <taxon>Desulfonema</taxon>
    </lineage>
</organism>
<accession>A0A975GHR6</accession>
<dbReference type="Proteomes" id="UP000663720">
    <property type="component" value="Chromosome"/>
</dbReference>
<dbReference type="GO" id="GO:0004197">
    <property type="term" value="F:cysteine-type endopeptidase activity"/>
    <property type="evidence" value="ECO:0007669"/>
    <property type="project" value="InterPro"/>
</dbReference>
<dbReference type="Pfam" id="PF09136">
    <property type="entry name" value="Glucodextran_B"/>
    <property type="match status" value="1"/>
</dbReference>
<proteinExistence type="predicted"/>
<evidence type="ECO:0000256" key="1">
    <source>
        <dbReference type="SAM" id="MobiDB-lite"/>
    </source>
</evidence>
<dbReference type="RefSeq" id="WP_207687642.1">
    <property type="nucleotide sequence ID" value="NZ_CP061799.1"/>
</dbReference>
<evidence type="ECO:0000259" key="2">
    <source>
        <dbReference type="Pfam" id="PF00656"/>
    </source>
</evidence>
<dbReference type="Gene3D" id="2.60.40.10">
    <property type="entry name" value="Immunoglobulins"/>
    <property type="match status" value="2"/>
</dbReference>
<dbReference type="InterPro" id="IPR011600">
    <property type="entry name" value="Pept_C14_caspase"/>
</dbReference>
<dbReference type="InterPro" id="IPR013783">
    <property type="entry name" value="Ig-like_fold"/>
</dbReference>
<dbReference type="Gene3D" id="3.40.50.1460">
    <property type="match status" value="1"/>
</dbReference>
<dbReference type="InterPro" id="IPR050452">
    <property type="entry name" value="Metacaspase"/>
</dbReference>
<dbReference type="PANTHER" id="PTHR48104:SF30">
    <property type="entry name" value="METACASPASE-1"/>
    <property type="match status" value="1"/>
</dbReference>
<evidence type="ECO:0000313" key="3">
    <source>
        <dbReference type="EMBL" id="QTA81629.1"/>
    </source>
</evidence>
<dbReference type="AlphaFoldDB" id="A0A975GHR6"/>
<feature type="compositionally biased region" description="Basic and acidic residues" evidence="1">
    <location>
        <begin position="663"/>
        <end position="673"/>
    </location>
</feature>
<protein>
    <submittedName>
        <fullName evidence="3">Caspase domain-containing protein</fullName>
    </submittedName>
</protein>
<keyword evidence="4" id="KW-1185">Reference proteome</keyword>
<dbReference type="PANTHER" id="PTHR48104">
    <property type="entry name" value="METACASPASE-4"/>
    <property type="match status" value="1"/>
</dbReference>
<name>A0A975GHR6_9BACT</name>
<dbReference type="KEGG" id="dli:dnl_39710"/>
<dbReference type="GO" id="GO:0005737">
    <property type="term" value="C:cytoplasm"/>
    <property type="evidence" value="ECO:0007669"/>
    <property type="project" value="TreeGrafter"/>
</dbReference>
<sequence length="1001" mass="113223">MFLSRNSFLILFLIILTLTSCQTRYQQPDEKEPGQHGVTKGLFRHKWWNYYERGLSFSDGQVWQKADADFLQAIKKRNKDQFRARTYGMHFVDYFPHRELGISMFYQERWKEAVKELETSLSSQKTAKAEYYLDKARKSWIEQEKSDINPPSVSIQSPEQGFLSNQFTLSITGTAKDDTYVKSIRVNNVPVRLDVSAKEIVFKTDISLKPGENEIIIKAADITGKTGTAVHKIICDRASPILNVDHIIPDNESETGYTIKGYAYDDSGIKSIRVNNMEIIKKPGKQILLNTAVPVPHENRRYIVTAEDILGNLVKAEIPVSIEQSDLYQHEPEPVLLASLNTFPMILKSAQKKEKSEIYSPLPSSFYLAAGGINVSERQLKWNIKKMIKKGINYALVIGINSYSIWPPLKTAVNDAMGLSEILISRYGFLKENVVIKTEEQATRQEIINDLRNLAAGLGEDDNLLVYFAGHGQLDDLTSDGYWIPVEGELNDPTGWIVNSTIKNILSSEKIRGKNIVVIADSCYSGNLLRGGGKMISASDRNYMMRIIESAQKKSRQIITSGGNEPVADEGRDNHSLFAYYFLKALEDNQSSVIDIESLMLTDVWKSVSEKGGQRPRVGRLKTPMDENGQFVLILNDEIDKQNETELDQYADISFQDAEDSDADRQNKTDRAVPLKINAPKPQDLPDTEPPEINLKDYKQERVVFLDKIYIQGNAKDQGNIQNLTINDKKVLRMPGRNVWFNHLADLDEGRNEFLIKCTDAVGNISEKKIVIERKIPKVFDLDARMSVALFPFARKRSSGTGVHKSLLKNLVESGRFNMKEWKSEIIEGLPDQDEKKDEIIKIAKELGVDYVLIGTLDIKEKSLEISARVIEVDSYDILTFEDVYGEDIDRELEEKLCSGLVLKLCDSLPVIEGKIVKLKSDEVIVNIGENHNIKKGMRLIFFKEGEPLKDPDTGEELGADIEELGVARVYKFMGQKMSQAKLLNKDITEELEAGLSFVTQ</sequence>
<reference evidence="3" key="1">
    <citation type="journal article" date="2021" name="Microb. Physiol.">
        <title>Proteogenomic Insights into the Physiology of Marine, Sulfate-Reducing, Filamentous Desulfonema limicola and Desulfonema magnum.</title>
        <authorList>
            <person name="Schnaars V."/>
            <person name="Wohlbrand L."/>
            <person name="Scheve S."/>
            <person name="Hinrichs C."/>
            <person name="Reinhardt R."/>
            <person name="Rabus R."/>
        </authorList>
    </citation>
    <scope>NUCLEOTIDE SEQUENCE</scope>
    <source>
        <strain evidence="3">5ac10</strain>
    </source>
</reference>
<dbReference type="InterPro" id="IPR029030">
    <property type="entry name" value="Caspase-like_dom_sf"/>
</dbReference>
<dbReference type="SUPFAM" id="SSF52129">
    <property type="entry name" value="Caspase-like"/>
    <property type="match status" value="1"/>
</dbReference>
<gene>
    <name evidence="3" type="ORF">dnl_39710</name>
</gene>
<evidence type="ECO:0000313" key="4">
    <source>
        <dbReference type="Proteomes" id="UP000663720"/>
    </source>
</evidence>
<dbReference type="EMBL" id="CP061799">
    <property type="protein sequence ID" value="QTA81629.1"/>
    <property type="molecule type" value="Genomic_DNA"/>
</dbReference>